<dbReference type="GO" id="GO:0005783">
    <property type="term" value="C:endoplasmic reticulum"/>
    <property type="evidence" value="ECO:0007669"/>
    <property type="project" value="TreeGrafter"/>
</dbReference>
<dbReference type="STRING" id="8078.ENSFHEP00000017723"/>
<dbReference type="Pfam" id="PF13640">
    <property type="entry name" value="2OG-FeII_Oxy_3"/>
    <property type="match status" value="1"/>
</dbReference>
<protein>
    <submittedName>
        <fullName evidence="11">Prolyl 4-hydroxylase, transmembrane a</fullName>
    </submittedName>
</protein>
<keyword evidence="3" id="KW-0106">Calcium</keyword>
<name>A0A3Q2PV57_FUNHE</name>
<keyword evidence="12" id="KW-1185">Reference proteome</keyword>
<evidence type="ECO:0000256" key="8">
    <source>
        <dbReference type="SAM" id="MobiDB-lite"/>
    </source>
</evidence>
<keyword evidence="6" id="KW-0560">Oxidoreductase</keyword>
<evidence type="ECO:0000313" key="12">
    <source>
        <dbReference type="Proteomes" id="UP000265000"/>
    </source>
</evidence>
<evidence type="ECO:0000256" key="9">
    <source>
        <dbReference type="SAM" id="Phobius"/>
    </source>
</evidence>
<dbReference type="Proteomes" id="UP000265000">
    <property type="component" value="Unplaced"/>
</dbReference>
<dbReference type="GO" id="GO:0004656">
    <property type="term" value="F:procollagen-proline 4-dioxygenase activity"/>
    <property type="evidence" value="ECO:0007669"/>
    <property type="project" value="TreeGrafter"/>
</dbReference>
<evidence type="ECO:0000256" key="1">
    <source>
        <dbReference type="ARBA" id="ARBA00001961"/>
    </source>
</evidence>
<evidence type="ECO:0000256" key="5">
    <source>
        <dbReference type="ARBA" id="ARBA00022964"/>
    </source>
</evidence>
<dbReference type="PANTHER" id="PTHR10869:SF246">
    <property type="entry name" value="TRANSMEMBRANE PROLYL 4-HYDROXYLASE"/>
    <property type="match status" value="1"/>
</dbReference>
<dbReference type="GO" id="GO:0005506">
    <property type="term" value="F:iron ion binding"/>
    <property type="evidence" value="ECO:0007669"/>
    <property type="project" value="InterPro"/>
</dbReference>
<proteinExistence type="predicted"/>
<dbReference type="InterPro" id="IPR011992">
    <property type="entry name" value="EF-hand-dom_pair"/>
</dbReference>
<dbReference type="PROSITE" id="PS00018">
    <property type="entry name" value="EF_HAND_1"/>
    <property type="match status" value="1"/>
</dbReference>
<evidence type="ECO:0000256" key="7">
    <source>
        <dbReference type="ARBA" id="ARBA00023004"/>
    </source>
</evidence>
<dbReference type="PROSITE" id="PS51471">
    <property type="entry name" value="FE2OG_OXY"/>
    <property type="match status" value="1"/>
</dbReference>
<evidence type="ECO:0000256" key="6">
    <source>
        <dbReference type="ARBA" id="ARBA00023002"/>
    </source>
</evidence>
<dbReference type="SMART" id="SM00702">
    <property type="entry name" value="P4Hc"/>
    <property type="match status" value="1"/>
</dbReference>
<dbReference type="PANTHER" id="PTHR10869">
    <property type="entry name" value="PROLYL 4-HYDROXYLASE ALPHA SUBUNIT"/>
    <property type="match status" value="1"/>
</dbReference>
<sequence>MDDQEDFLENEDSDMSEKPLSPPYNVPFRSARMQVQRSNVCSRAYFVVVMVFFHVYILNVIGLLLYVHYNNGPGDLVRGDGASPASVISPDSRLPQPAPTERELDVEDYSQSFSIHRMEGIRVGHVQHVSIVPDRTHEMKTLSLKPLLFEIPGFLSEEECRVVVQLAQLKGLMDSQAATPSQEQAELNQPLLSLSTEEVFGLLDLNQDGFLQKQEIVSHSRSRDGTWLSPASLRQILSGLETSPTATLTLGEFRRVYDVSQRQRQQRSGTLHSHFKQRNRHTWLFQGPGSHHVLQTLRKRSLLIHAAQYSFSCSQLLLKWSVIYLFFLFLFSCVVLRVIALTRLPSSLVELSEPLQVSRYEHGDFTDAHYDSSSTHSETTCAHTRLAGNTSALTEVSCRYLTVLFYLSSVEDGGESTFPVADNRTYDERALVQDGVDLTDTQQTCGKGNLRMTPTAGTALLWYNHLSDGRGWMGELDEYSLHGDCPVRRGVKWVANSWVNVDPDHQQQARYQRLVAQRHQAKSAMDDHYQSLSHSDLHLDL</sequence>
<keyword evidence="9" id="KW-1133">Transmembrane helix</keyword>
<evidence type="ECO:0000256" key="2">
    <source>
        <dbReference type="ARBA" id="ARBA00022723"/>
    </source>
</evidence>
<evidence type="ECO:0000256" key="3">
    <source>
        <dbReference type="ARBA" id="ARBA00022837"/>
    </source>
</evidence>
<evidence type="ECO:0000259" key="10">
    <source>
        <dbReference type="PROSITE" id="PS51471"/>
    </source>
</evidence>
<keyword evidence="7" id="KW-0408">Iron</keyword>
<dbReference type="SUPFAM" id="SSF47473">
    <property type="entry name" value="EF-hand"/>
    <property type="match status" value="1"/>
</dbReference>
<dbReference type="InterPro" id="IPR005123">
    <property type="entry name" value="Oxoglu/Fe-dep_dioxygenase_dom"/>
</dbReference>
<comment type="cofactor">
    <cofactor evidence="1">
        <name>L-ascorbate</name>
        <dbReference type="ChEBI" id="CHEBI:38290"/>
    </cofactor>
</comment>
<dbReference type="InterPro" id="IPR045054">
    <property type="entry name" value="P4HA-like"/>
</dbReference>
<keyword evidence="2" id="KW-0479">Metal-binding</keyword>
<dbReference type="AlphaFoldDB" id="A0A3Q2PV57"/>
<dbReference type="Ensembl" id="ENSFHET00000026501.1">
    <property type="protein sequence ID" value="ENSFHEP00000017723.1"/>
    <property type="gene ID" value="ENSFHEG00000019471.1"/>
</dbReference>
<feature type="transmembrane region" description="Helical" evidence="9">
    <location>
        <begin position="317"/>
        <end position="339"/>
    </location>
</feature>
<keyword evidence="4" id="KW-0847">Vitamin C</keyword>
<dbReference type="FunFam" id="2.60.120.620:FF:000008">
    <property type="entry name" value="transmembrane prolyl 4-hydroxylase"/>
    <property type="match status" value="1"/>
</dbReference>
<feature type="region of interest" description="Disordered" evidence="8">
    <location>
        <begin position="81"/>
        <end position="103"/>
    </location>
</feature>
<reference evidence="11" key="2">
    <citation type="submission" date="2025-09" db="UniProtKB">
        <authorList>
            <consortium name="Ensembl"/>
        </authorList>
    </citation>
    <scope>IDENTIFICATION</scope>
</reference>
<dbReference type="GeneTree" id="ENSGT00390000014570"/>
<reference evidence="11" key="1">
    <citation type="submission" date="2025-08" db="UniProtKB">
        <authorList>
            <consortium name="Ensembl"/>
        </authorList>
    </citation>
    <scope>IDENTIFICATION</scope>
</reference>
<evidence type="ECO:0000313" key="11">
    <source>
        <dbReference type="Ensembl" id="ENSFHEP00000017723.1"/>
    </source>
</evidence>
<accession>A0A3Q2PV57</accession>
<dbReference type="InterPro" id="IPR044862">
    <property type="entry name" value="Pro_4_hyd_alph_FE2OG_OXY"/>
</dbReference>
<keyword evidence="9" id="KW-0472">Membrane</keyword>
<keyword evidence="9" id="KW-0812">Transmembrane</keyword>
<evidence type="ECO:0000256" key="4">
    <source>
        <dbReference type="ARBA" id="ARBA00022896"/>
    </source>
</evidence>
<dbReference type="Gene3D" id="2.60.120.620">
    <property type="entry name" value="q2cbj1_9rhob like domain"/>
    <property type="match status" value="1"/>
</dbReference>
<feature type="domain" description="Fe2OG dioxygenase" evidence="10">
    <location>
        <begin position="351"/>
        <end position="501"/>
    </location>
</feature>
<feature type="region of interest" description="Disordered" evidence="8">
    <location>
        <begin position="1"/>
        <end position="23"/>
    </location>
</feature>
<dbReference type="InterPro" id="IPR018247">
    <property type="entry name" value="EF_Hand_1_Ca_BS"/>
</dbReference>
<dbReference type="GO" id="GO:0031418">
    <property type="term" value="F:L-ascorbic acid binding"/>
    <property type="evidence" value="ECO:0007669"/>
    <property type="project" value="UniProtKB-KW"/>
</dbReference>
<feature type="compositionally biased region" description="Acidic residues" evidence="8">
    <location>
        <begin position="1"/>
        <end position="14"/>
    </location>
</feature>
<organism evidence="11 12">
    <name type="scientific">Fundulus heteroclitus</name>
    <name type="common">Killifish</name>
    <name type="synonym">Mummichog</name>
    <dbReference type="NCBI Taxonomy" id="8078"/>
    <lineage>
        <taxon>Eukaryota</taxon>
        <taxon>Metazoa</taxon>
        <taxon>Chordata</taxon>
        <taxon>Craniata</taxon>
        <taxon>Vertebrata</taxon>
        <taxon>Euteleostomi</taxon>
        <taxon>Actinopterygii</taxon>
        <taxon>Neopterygii</taxon>
        <taxon>Teleostei</taxon>
        <taxon>Neoteleostei</taxon>
        <taxon>Acanthomorphata</taxon>
        <taxon>Ovalentaria</taxon>
        <taxon>Atherinomorphae</taxon>
        <taxon>Cyprinodontiformes</taxon>
        <taxon>Fundulidae</taxon>
        <taxon>Fundulus</taxon>
    </lineage>
</organism>
<feature type="transmembrane region" description="Helical" evidence="9">
    <location>
        <begin position="44"/>
        <end position="69"/>
    </location>
</feature>
<keyword evidence="5" id="KW-0223">Dioxygenase</keyword>
<dbReference type="InterPro" id="IPR006620">
    <property type="entry name" value="Pro_4_hyd_alph"/>
</dbReference>